<comment type="caution">
    <text evidence="2">The sequence shown here is derived from an EMBL/GenBank/DDBJ whole genome shotgun (WGS) entry which is preliminary data.</text>
</comment>
<evidence type="ECO:0000313" key="3">
    <source>
        <dbReference type="Proteomes" id="UP000823775"/>
    </source>
</evidence>
<evidence type="ECO:0000313" key="2">
    <source>
        <dbReference type="EMBL" id="MCD9646697.1"/>
    </source>
</evidence>
<reference evidence="2 3" key="1">
    <citation type="journal article" date="2021" name="BMC Genomics">
        <title>Datura genome reveals duplications of psychoactive alkaloid biosynthetic genes and high mutation rate following tissue culture.</title>
        <authorList>
            <person name="Rajewski A."/>
            <person name="Carter-House D."/>
            <person name="Stajich J."/>
            <person name="Litt A."/>
        </authorList>
    </citation>
    <scope>NUCLEOTIDE SEQUENCE [LARGE SCALE GENOMIC DNA]</scope>
    <source>
        <strain evidence="2">AR-01</strain>
    </source>
</reference>
<feature type="region of interest" description="Disordered" evidence="1">
    <location>
        <begin position="20"/>
        <end position="47"/>
    </location>
</feature>
<evidence type="ECO:0000256" key="1">
    <source>
        <dbReference type="SAM" id="MobiDB-lite"/>
    </source>
</evidence>
<protein>
    <submittedName>
        <fullName evidence="2">Uncharacterized protein</fullName>
    </submittedName>
</protein>
<sequence>MVRWCAKIVKPDDSLVVTTRARSNVQEDGADTVTPPQSEEGDEEAEYNDDNLLQISKRRAMIMLGGSRGMMILRQRSPVIRRVLLKFREDVYYEKGNPQPQYSGRA</sequence>
<name>A0ABS8VIK0_DATST</name>
<dbReference type="Proteomes" id="UP000823775">
    <property type="component" value="Unassembled WGS sequence"/>
</dbReference>
<keyword evidence="3" id="KW-1185">Reference proteome</keyword>
<proteinExistence type="predicted"/>
<dbReference type="EMBL" id="JACEIK010004895">
    <property type="protein sequence ID" value="MCD9646697.1"/>
    <property type="molecule type" value="Genomic_DNA"/>
</dbReference>
<accession>A0ABS8VIK0</accession>
<organism evidence="2 3">
    <name type="scientific">Datura stramonium</name>
    <name type="common">Jimsonweed</name>
    <name type="synonym">Common thornapple</name>
    <dbReference type="NCBI Taxonomy" id="4076"/>
    <lineage>
        <taxon>Eukaryota</taxon>
        <taxon>Viridiplantae</taxon>
        <taxon>Streptophyta</taxon>
        <taxon>Embryophyta</taxon>
        <taxon>Tracheophyta</taxon>
        <taxon>Spermatophyta</taxon>
        <taxon>Magnoliopsida</taxon>
        <taxon>eudicotyledons</taxon>
        <taxon>Gunneridae</taxon>
        <taxon>Pentapetalae</taxon>
        <taxon>asterids</taxon>
        <taxon>lamiids</taxon>
        <taxon>Solanales</taxon>
        <taxon>Solanaceae</taxon>
        <taxon>Solanoideae</taxon>
        <taxon>Datureae</taxon>
        <taxon>Datura</taxon>
    </lineage>
</organism>
<gene>
    <name evidence="2" type="ORF">HAX54_036755</name>
</gene>